<dbReference type="PANTHER" id="PTHR12304">
    <property type="entry name" value="INOSINE-URIDINE PREFERRING NUCLEOSIDE HYDROLASE"/>
    <property type="match status" value="1"/>
</dbReference>
<dbReference type="Pfam" id="PF01156">
    <property type="entry name" value="IU_nuc_hydro"/>
    <property type="match status" value="1"/>
</dbReference>
<protein>
    <submittedName>
        <fullName evidence="5">Nucleoside hydrolase</fullName>
    </submittedName>
</protein>
<dbReference type="PANTHER" id="PTHR12304:SF4">
    <property type="entry name" value="URIDINE NUCLEOSIDASE"/>
    <property type="match status" value="1"/>
</dbReference>
<accession>A0A5C8ZKY6</accession>
<keyword evidence="6" id="KW-1185">Reference proteome</keyword>
<evidence type="ECO:0000256" key="2">
    <source>
        <dbReference type="ARBA" id="ARBA00023295"/>
    </source>
</evidence>
<dbReference type="InterPro" id="IPR036452">
    <property type="entry name" value="Ribo_hydro-like"/>
</dbReference>
<evidence type="ECO:0000313" key="6">
    <source>
        <dbReference type="Proteomes" id="UP000321234"/>
    </source>
</evidence>
<dbReference type="SUPFAM" id="SSF53590">
    <property type="entry name" value="Nucleoside hydrolase"/>
    <property type="match status" value="1"/>
</dbReference>
<sequence>MPRPWCSTRWSACWRGSSWPGTPRTASPGEPAPPVGRADRLGTVTPDAPSRDSTDGRAPRRRVVLDTDLGTDVDDALALALLLGSPEVELVGVTTVYGDTDLRARATSRLLELAGVPGPGALLQTGRGLPVRAGASAPLSGAEVWWAGHEGTLLGDLTTATTTPPAPGAAAADDAADWLAATAAAAPGSVDLLAIGPLTGVATALRRHPELAGHLRSLVVMGGRWDGALTAEGLVEDEHNLRSDAVAAAEVLTCGAPTLVVGLETTQQVRLEAADVERIAAAGPLGAALAAQVRQWWEFWDEPWGVPHDPVTALLLVDEPEVLQLGPPGRVSVDERGAVVHVPDPSGTVRVAVGVDAERAASAVVRRVLAGCRVRSDGPSGHHGG</sequence>
<dbReference type="GO" id="GO:0006152">
    <property type="term" value="P:purine nucleoside catabolic process"/>
    <property type="evidence" value="ECO:0007669"/>
    <property type="project" value="TreeGrafter"/>
</dbReference>
<comment type="caution">
    <text evidence="5">The sequence shown here is derived from an EMBL/GenBank/DDBJ whole genome shotgun (WGS) entry which is preliminary data.</text>
</comment>
<proteinExistence type="predicted"/>
<dbReference type="OrthoDB" id="9797882at2"/>
<dbReference type="InterPro" id="IPR001910">
    <property type="entry name" value="Inosine/uridine_hydrolase_dom"/>
</dbReference>
<dbReference type="GO" id="GO:0008477">
    <property type="term" value="F:purine nucleosidase activity"/>
    <property type="evidence" value="ECO:0007669"/>
    <property type="project" value="TreeGrafter"/>
</dbReference>
<gene>
    <name evidence="5" type="ORF">FMM08_00805</name>
</gene>
<evidence type="ECO:0000313" key="5">
    <source>
        <dbReference type="EMBL" id="TXR57831.1"/>
    </source>
</evidence>
<keyword evidence="1 5" id="KW-0378">Hydrolase</keyword>
<evidence type="ECO:0000259" key="4">
    <source>
        <dbReference type="Pfam" id="PF01156"/>
    </source>
</evidence>
<dbReference type="InterPro" id="IPR023186">
    <property type="entry name" value="IUNH"/>
</dbReference>
<feature type="domain" description="Inosine/uridine-preferring nucleoside hydrolase" evidence="4">
    <location>
        <begin position="63"/>
        <end position="359"/>
    </location>
</feature>
<dbReference type="Proteomes" id="UP000321234">
    <property type="component" value="Unassembled WGS sequence"/>
</dbReference>
<keyword evidence="2" id="KW-0326">Glycosidase</keyword>
<reference evidence="5 6" key="1">
    <citation type="submission" date="2019-07" db="EMBL/GenBank/DDBJ databases">
        <title>Quadrisphaera sp. strain DD2A genome sequencing and assembly.</title>
        <authorList>
            <person name="Kim I."/>
        </authorList>
    </citation>
    <scope>NUCLEOTIDE SEQUENCE [LARGE SCALE GENOMIC DNA]</scope>
    <source>
        <strain evidence="5 6">DD2A</strain>
    </source>
</reference>
<dbReference type="AlphaFoldDB" id="A0A5C8ZKY6"/>
<evidence type="ECO:0000256" key="3">
    <source>
        <dbReference type="SAM" id="MobiDB-lite"/>
    </source>
</evidence>
<dbReference type="EMBL" id="VKAC01000001">
    <property type="protein sequence ID" value="TXR57831.1"/>
    <property type="molecule type" value="Genomic_DNA"/>
</dbReference>
<organism evidence="5 6">
    <name type="scientific">Quadrisphaera setariae</name>
    <dbReference type="NCBI Taxonomy" id="2593304"/>
    <lineage>
        <taxon>Bacteria</taxon>
        <taxon>Bacillati</taxon>
        <taxon>Actinomycetota</taxon>
        <taxon>Actinomycetes</taxon>
        <taxon>Kineosporiales</taxon>
        <taxon>Kineosporiaceae</taxon>
        <taxon>Quadrisphaera</taxon>
    </lineage>
</organism>
<dbReference type="GO" id="GO:0005829">
    <property type="term" value="C:cytosol"/>
    <property type="evidence" value="ECO:0007669"/>
    <property type="project" value="TreeGrafter"/>
</dbReference>
<feature type="region of interest" description="Disordered" evidence="3">
    <location>
        <begin position="16"/>
        <end position="61"/>
    </location>
</feature>
<feature type="compositionally biased region" description="Basic and acidic residues" evidence="3">
    <location>
        <begin position="49"/>
        <end position="58"/>
    </location>
</feature>
<name>A0A5C8ZKY6_9ACTN</name>
<dbReference type="Gene3D" id="3.90.245.10">
    <property type="entry name" value="Ribonucleoside hydrolase-like"/>
    <property type="match status" value="1"/>
</dbReference>
<evidence type="ECO:0000256" key="1">
    <source>
        <dbReference type="ARBA" id="ARBA00022801"/>
    </source>
</evidence>